<dbReference type="AlphaFoldDB" id="A0A1L9N5V1"/>
<protein>
    <submittedName>
        <fullName evidence="2">Uncharacterized protein</fullName>
    </submittedName>
</protein>
<reference evidence="3" key="1">
    <citation type="journal article" date="2017" name="Genome Biol.">
        <title>Comparative genomics reveals high biological diversity and specific adaptations in the industrially and medically important fungal genus Aspergillus.</title>
        <authorList>
            <person name="de Vries R.P."/>
            <person name="Riley R."/>
            <person name="Wiebenga A."/>
            <person name="Aguilar-Osorio G."/>
            <person name="Amillis S."/>
            <person name="Uchima C.A."/>
            <person name="Anderluh G."/>
            <person name="Asadollahi M."/>
            <person name="Askin M."/>
            <person name="Barry K."/>
            <person name="Battaglia E."/>
            <person name="Bayram O."/>
            <person name="Benocci T."/>
            <person name="Braus-Stromeyer S.A."/>
            <person name="Caldana C."/>
            <person name="Canovas D."/>
            <person name="Cerqueira G.C."/>
            <person name="Chen F."/>
            <person name="Chen W."/>
            <person name="Choi C."/>
            <person name="Clum A."/>
            <person name="Dos Santos R.A."/>
            <person name="Damasio A.R."/>
            <person name="Diallinas G."/>
            <person name="Emri T."/>
            <person name="Fekete E."/>
            <person name="Flipphi M."/>
            <person name="Freyberg S."/>
            <person name="Gallo A."/>
            <person name="Gournas C."/>
            <person name="Habgood R."/>
            <person name="Hainaut M."/>
            <person name="Harispe M.L."/>
            <person name="Henrissat B."/>
            <person name="Hilden K.S."/>
            <person name="Hope R."/>
            <person name="Hossain A."/>
            <person name="Karabika E."/>
            <person name="Karaffa L."/>
            <person name="Karanyi Z."/>
            <person name="Krasevec N."/>
            <person name="Kuo A."/>
            <person name="Kusch H."/>
            <person name="LaButti K."/>
            <person name="Lagendijk E.L."/>
            <person name="Lapidus A."/>
            <person name="Levasseur A."/>
            <person name="Lindquist E."/>
            <person name="Lipzen A."/>
            <person name="Logrieco A.F."/>
            <person name="MacCabe A."/>
            <person name="Maekelae M.R."/>
            <person name="Malavazi I."/>
            <person name="Melin P."/>
            <person name="Meyer V."/>
            <person name="Mielnichuk N."/>
            <person name="Miskei M."/>
            <person name="Molnar A.P."/>
            <person name="Mule G."/>
            <person name="Ngan C.Y."/>
            <person name="Orejas M."/>
            <person name="Orosz E."/>
            <person name="Ouedraogo J.P."/>
            <person name="Overkamp K.M."/>
            <person name="Park H.-S."/>
            <person name="Perrone G."/>
            <person name="Piumi F."/>
            <person name="Punt P.J."/>
            <person name="Ram A.F."/>
            <person name="Ramon A."/>
            <person name="Rauscher S."/>
            <person name="Record E."/>
            <person name="Riano-Pachon D.M."/>
            <person name="Robert V."/>
            <person name="Roehrig J."/>
            <person name="Ruller R."/>
            <person name="Salamov A."/>
            <person name="Salih N.S."/>
            <person name="Samson R.A."/>
            <person name="Sandor E."/>
            <person name="Sanguinetti M."/>
            <person name="Schuetze T."/>
            <person name="Sepcic K."/>
            <person name="Shelest E."/>
            <person name="Sherlock G."/>
            <person name="Sophianopoulou V."/>
            <person name="Squina F.M."/>
            <person name="Sun H."/>
            <person name="Susca A."/>
            <person name="Todd R.B."/>
            <person name="Tsang A."/>
            <person name="Unkles S.E."/>
            <person name="van de Wiele N."/>
            <person name="van Rossen-Uffink D."/>
            <person name="Oliveira J.V."/>
            <person name="Vesth T.C."/>
            <person name="Visser J."/>
            <person name="Yu J.-H."/>
            <person name="Zhou M."/>
            <person name="Andersen M.R."/>
            <person name="Archer D.B."/>
            <person name="Baker S.E."/>
            <person name="Benoit I."/>
            <person name="Brakhage A.A."/>
            <person name="Braus G.H."/>
            <person name="Fischer R."/>
            <person name="Frisvad J.C."/>
            <person name="Goldman G.H."/>
            <person name="Houbraken J."/>
            <person name="Oakley B."/>
            <person name="Pocsi I."/>
            <person name="Scazzocchio C."/>
            <person name="Seiboth B."/>
            <person name="vanKuyk P.A."/>
            <person name="Wortman J."/>
            <person name="Dyer P.S."/>
            <person name="Grigoriev I.V."/>
        </authorList>
    </citation>
    <scope>NUCLEOTIDE SEQUENCE [LARGE SCALE GENOMIC DNA]</scope>
    <source>
        <strain evidence="3">CBS 134.48</strain>
    </source>
</reference>
<organism evidence="2 3">
    <name type="scientific">Aspergillus tubingensis (strain CBS 134.48)</name>
    <dbReference type="NCBI Taxonomy" id="767770"/>
    <lineage>
        <taxon>Eukaryota</taxon>
        <taxon>Fungi</taxon>
        <taxon>Dikarya</taxon>
        <taxon>Ascomycota</taxon>
        <taxon>Pezizomycotina</taxon>
        <taxon>Eurotiomycetes</taxon>
        <taxon>Eurotiomycetidae</taxon>
        <taxon>Eurotiales</taxon>
        <taxon>Aspergillaceae</taxon>
        <taxon>Aspergillus</taxon>
        <taxon>Aspergillus subgen. Circumdati</taxon>
    </lineage>
</organism>
<dbReference type="VEuPathDB" id="FungiDB:ASPTUDRAFT_43617"/>
<accession>A0A1L9N5V1</accession>
<evidence type="ECO:0000256" key="1">
    <source>
        <dbReference type="SAM" id="SignalP"/>
    </source>
</evidence>
<feature type="chain" id="PRO_5013177132" evidence="1">
    <location>
        <begin position="19"/>
        <end position="102"/>
    </location>
</feature>
<evidence type="ECO:0000313" key="3">
    <source>
        <dbReference type="Proteomes" id="UP000184304"/>
    </source>
</evidence>
<dbReference type="EMBL" id="KV878203">
    <property type="protein sequence ID" value="OJI84545.1"/>
    <property type="molecule type" value="Genomic_DNA"/>
</dbReference>
<keyword evidence="3" id="KW-1185">Reference proteome</keyword>
<keyword evidence="1" id="KW-0732">Signal</keyword>
<feature type="signal peptide" evidence="1">
    <location>
        <begin position="1"/>
        <end position="18"/>
    </location>
</feature>
<evidence type="ECO:0000313" key="2">
    <source>
        <dbReference type="EMBL" id="OJI84545.1"/>
    </source>
</evidence>
<dbReference type="OrthoDB" id="4153865at2759"/>
<dbReference type="Proteomes" id="UP000184304">
    <property type="component" value="Unassembled WGS sequence"/>
</dbReference>
<sequence length="102" mass="11680">MGFIVDLLWSGWLHAVLQTQGCYTHIKGSPRHRTARSAYYSFQGNKMNLFDLILMPFSKAPVPEPQSHVWDPETVTMQQPTAPEAPSTKASVWYIHEQHSRL</sequence>
<name>A0A1L9N5V1_ASPTC</name>
<gene>
    <name evidence="2" type="ORF">ASPTUDRAFT_43617</name>
</gene>
<proteinExistence type="predicted"/>